<dbReference type="InterPro" id="IPR015421">
    <property type="entry name" value="PyrdxlP-dep_Trfase_major"/>
</dbReference>
<organism evidence="7 8">
    <name type="scientific">Micromonospora rifamycinica</name>
    <dbReference type="NCBI Taxonomy" id="291594"/>
    <lineage>
        <taxon>Bacteria</taxon>
        <taxon>Bacillati</taxon>
        <taxon>Actinomycetota</taxon>
        <taxon>Actinomycetes</taxon>
        <taxon>Micromonosporales</taxon>
        <taxon>Micromonosporaceae</taxon>
        <taxon>Micromonospora</taxon>
    </lineage>
</organism>
<dbReference type="Gene3D" id="3.90.1150.10">
    <property type="entry name" value="Aspartate Aminotransferase, domain 1"/>
    <property type="match status" value="1"/>
</dbReference>
<dbReference type="InterPro" id="IPR001917">
    <property type="entry name" value="Aminotrans_II_pyridoxalP_BS"/>
</dbReference>
<dbReference type="RefSeq" id="WP_067305047.1">
    <property type="nucleotide sequence ID" value="NZ_LRMV01000029.1"/>
</dbReference>
<evidence type="ECO:0000313" key="8">
    <source>
        <dbReference type="Proteomes" id="UP000198226"/>
    </source>
</evidence>
<dbReference type="Proteomes" id="UP000198226">
    <property type="component" value="Chromosome I"/>
</dbReference>
<comment type="cofactor">
    <cofactor evidence="1 5">
        <name>pyridoxal 5'-phosphate</name>
        <dbReference type="ChEBI" id="CHEBI:597326"/>
    </cofactor>
</comment>
<dbReference type="CDD" id="cd00609">
    <property type="entry name" value="AAT_like"/>
    <property type="match status" value="1"/>
</dbReference>
<dbReference type="EMBL" id="LT607752">
    <property type="protein sequence ID" value="SCG51125.1"/>
    <property type="molecule type" value="Genomic_DNA"/>
</dbReference>
<evidence type="ECO:0000256" key="4">
    <source>
        <dbReference type="ARBA" id="ARBA00022898"/>
    </source>
</evidence>
<name>A0A109IM92_9ACTN</name>
<protein>
    <submittedName>
        <fullName evidence="7">Histidinol-phosphate aminotransferase</fullName>
    </submittedName>
</protein>
<dbReference type="GO" id="GO:0008483">
    <property type="term" value="F:transaminase activity"/>
    <property type="evidence" value="ECO:0007669"/>
    <property type="project" value="UniProtKB-KW"/>
</dbReference>
<dbReference type="GO" id="GO:0030170">
    <property type="term" value="F:pyridoxal phosphate binding"/>
    <property type="evidence" value="ECO:0007669"/>
    <property type="project" value="InterPro"/>
</dbReference>
<evidence type="ECO:0000256" key="5">
    <source>
        <dbReference type="RuleBase" id="RU003693"/>
    </source>
</evidence>
<evidence type="ECO:0000256" key="2">
    <source>
        <dbReference type="ARBA" id="ARBA00022576"/>
    </source>
</evidence>
<dbReference type="Pfam" id="PF00155">
    <property type="entry name" value="Aminotran_1_2"/>
    <property type="match status" value="1"/>
</dbReference>
<dbReference type="InterPro" id="IPR015422">
    <property type="entry name" value="PyrdxlP-dep_Trfase_small"/>
</dbReference>
<reference evidence="8" key="1">
    <citation type="submission" date="2016-06" db="EMBL/GenBank/DDBJ databases">
        <authorList>
            <person name="Varghese N."/>
            <person name="Submissions Spin"/>
        </authorList>
    </citation>
    <scope>NUCLEOTIDE SEQUENCE [LARGE SCALE GENOMIC DNA]</scope>
    <source>
        <strain evidence="8">DSM 44983</strain>
    </source>
</reference>
<feature type="domain" description="Aminotransferase class I/classII large" evidence="6">
    <location>
        <begin position="14"/>
        <end position="331"/>
    </location>
</feature>
<dbReference type="PROSITE" id="PS00599">
    <property type="entry name" value="AA_TRANSFER_CLASS_2"/>
    <property type="match status" value="1"/>
</dbReference>
<evidence type="ECO:0000256" key="1">
    <source>
        <dbReference type="ARBA" id="ARBA00001933"/>
    </source>
</evidence>
<sequence length="341" mass="35780">MTTAPTLGTHPPADLSMNETPYPPLPSVRRLVEQGAGALQRYPDRTSSALVAALAGRLGVGPESIVVGPGSAGLCQHLVQALGPRPEVVRAALSFEGYPLIIRNVGARDVPVPMDGYRHDLPAMAAAVTGQTRCVLLCNPNNPTGAALRRDEIEEFLARIPADVPVIIDEAYREFVTDPQVPDGMDLFRAHDNVCVLRTFSKAYGLAALRVGYAVVPSRMTPAVAMTGAVFFPNSLAQAAAVASLDEAVTPELTRRCAELAAARAGLVDELRGLGLTVAPSEANFVWLPLGERSASFAEQARQAGILVMALPGVGVRVTVGTDEANARLCAFVRTASAAGV</sequence>
<dbReference type="PANTHER" id="PTHR43643:SF3">
    <property type="entry name" value="HISTIDINOL-PHOSPHATE AMINOTRANSFERASE"/>
    <property type="match status" value="1"/>
</dbReference>
<dbReference type="SUPFAM" id="SSF53383">
    <property type="entry name" value="PLP-dependent transferases"/>
    <property type="match status" value="1"/>
</dbReference>
<evidence type="ECO:0000313" key="7">
    <source>
        <dbReference type="EMBL" id="SCG51125.1"/>
    </source>
</evidence>
<dbReference type="AlphaFoldDB" id="A0A109IM92"/>
<dbReference type="InterPro" id="IPR004839">
    <property type="entry name" value="Aminotransferase_I/II_large"/>
</dbReference>
<keyword evidence="8" id="KW-1185">Reference proteome</keyword>
<keyword evidence="2 7" id="KW-0032">Aminotransferase</keyword>
<dbReference type="InterPro" id="IPR015424">
    <property type="entry name" value="PyrdxlP-dep_Trfase"/>
</dbReference>
<gene>
    <name evidence="7" type="ORF">GA0070623_1891</name>
</gene>
<keyword evidence="4 5" id="KW-0663">Pyridoxal phosphate</keyword>
<proteinExistence type="inferred from homology"/>
<dbReference type="PANTHER" id="PTHR43643">
    <property type="entry name" value="HISTIDINOL-PHOSPHATE AMINOTRANSFERASE 2"/>
    <property type="match status" value="1"/>
</dbReference>
<comment type="similarity">
    <text evidence="5">Belongs to the class-II pyridoxal-phosphate-dependent aminotransferase family.</text>
</comment>
<dbReference type="Gene3D" id="3.40.640.10">
    <property type="entry name" value="Type I PLP-dependent aspartate aminotransferase-like (Major domain)"/>
    <property type="match status" value="1"/>
</dbReference>
<accession>A0A109IM92</accession>
<keyword evidence="3 7" id="KW-0808">Transferase</keyword>
<dbReference type="InterPro" id="IPR050106">
    <property type="entry name" value="HistidinolP_aminotransfase"/>
</dbReference>
<evidence type="ECO:0000259" key="6">
    <source>
        <dbReference type="Pfam" id="PF00155"/>
    </source>
</evidence>
<evidence type="ECO:0000256" key="3">
    <source>
        <dbReference type="ARBA" id="ARBA00022679"/>
    </source>
</evidence>